<gene>
    <name evidence="2" type="ORF">PHATRDRAFT_32645</name>
</gene>
<dbReference type="GeneID" id="7197155"/>
<evidence type="ECO:0000256" key="1">
    <source>
        <dbReference type="SAM" id="Coils"/>
    </source>
</evidence>
<accession>B7FS84</accession>
<proteinExistence type="predicted"/>
<name>B7FS84_PHATC</name>
<organism evidence="2 3">
    <name type="scientific">Phaeodactylum tricornutum (strain CCAP 1055/1)</name>
    <dbReference type="NCBI Taxonomy" id="556484"/>
    <lineage>
        <taxon>Eukaryota</taxon>
        <taxon>Sar</taxon>
        <taxon>Stramenopiles</taxon>
        <taxon>Ochrophyta</taxon>
        <taxon>Bacillariophyta</taxon>
        <taxon>Bacillariophyceae</taxon>
        <taxon>Bacillariophycidae</taxon>
        <taxon>Naviculales</taxon>
        <taxon>Phaeodactylaceae</taxon>
        <taxon>Phaeodactylum</taxon>
    </lineage>
</organism>
<dbReference type="RefSeq" id="XP_002177937.1">
    <property type="nucleotide sequence ID" value="XM_002177901.1"/>
</dbReference>
<dbReference type="AlphaFoldDB" id="B7FS84"/>
<reference evidence="2 3" key="1">
    <citation type="journal article" date="2008" name="Nature">
        <title>The Phaeodactylum genome reveals the evolutionary history of diatom genomes.</title>
        <authorList>
            <person name="Bowler C."/>
            <person name="Allen A.E."/>
            <person name="Badger J.H."/>
            <person name="Grimwood J."/>
            <person name="Jabbari K."/>
            <person name="Kuo A."/>
            <person name="Maheswari U."/>
            <person name="Martens C."/>
            <person name="Maumus F."/>
            <person name="Otillar R.P."/>
            <person name="Rayko E."/>
            <person name="Salamov A."/>
            <person name="Vandepoele K."/>
            <person name="Beszteri B."/>
            <person name="Gruber A."/>
            <person name="Heijde M."/>
            <person name="Katinka M."/>
            <person name="Mock T."/>
            <person name="Valentin K."/>
            <person name="Verret F."/>
            <person name="Berges J.A."/>
            <person name="Brownlee C."/>
            <person name="Cadoret J.P."/>
            <person name="Chiovitti A."/>
            <person name="Choi C.J."/>
            <person name="Coesel S."/>
            <person name="De Martino A."/>
            <person name="Detter J.C."/>
            <person name="Durkin C."/>
            <person name="Falciatore A."/>
            <person name="Fournet J."/>
            <person name="Haruta M."/>
            <person name="Huysman M.J."/>
            <person name="Jenkins B.D."/>
            <person name="Jiroutova K."/>
            <person name="Jorgensen R.E."/>
            <person name="Joubert Y."/>
            <person name="Kaplan A."/>
            <person name="Kroger N."/>
            <person name="Kroth P.G."/>
            <person name="La Roche J."/>
            <person name="Lindquist E."/>
            <person name="Lommer M."/>
            <person name="Martin-Jezequel V."/>
            <person name="Lopez P.J."/>
            <person name="Lucas S."/>
            <person name="Mangogna M."/>
            <person name="McGinnis K."/>
            <person name="Medlin L.K."/>
            <person name="Montsant A."/>
            <person name="Oudot-Le Secq M.P."/>
            <person name="Napoli C."/>
            <person name="Obornik M."/>
            <person name="Parker M.S."/>
            <person name="Petit J.L."/>
            <person name="Porcel B.M."/>
            <person name="Poulsen N."/>
            <person name="Robison M."/>
            <person name="Rychlewski L."/>
            <person name="Rynearson T.A."/>
            <person name="Schmutz J."/>
            <person name="Shapiro H."/>
            <person name="Siaut M."/>
            <person name="Stanley M."/>
            <person name="Sussman M.R."/>
            <person name="Taylor A.R."/>
            <person name="Vardi A."/>
            <person name="von Dassow P."/>
            <person name="Vyverman W."/>
            <person name="Willis A."/>
            <person name="Wyrwicz L.S."/>
            <person name="Rokhsar D.S."/>
            <person name="Weissenbach J."/>
            <person name="Armbrust E.V."/>
            <person name="Green B.R."/>
            <person name="Van de Peer Y."/>
            <person name="Grigoriev I.V."/>
        </authorList>
    </citation>
    <scope>NUCLEOTIDE SEQUENCE [LARGE SCALE GENOMIC DNA]</scope>
    <source>
        <strain evidence="2 3">CCAP 1055/1</strain>
    </source>
</reference>
<feature type="coiled-coil region" evidence="1">
    <location>
        <begin position="214"/>
        <end position="241"/>
    </location>
</feature>
<reference evidence="3" key="2">
    <citation type="submission" date="2008-08" db="EMBL/GenBank/DDBJ databases">
        <authorList>
            <consortium name="Diatom Consortium"/>
            <person name="Grigoriev I."/>
            <person name="Grimwood J."/>
            <person name="Kuo A."/>
            <person name="Otillar R.P."/>
            <person name="Salamov A."/>
            <person name="Detter J.C."/>
            <person name="Lindquist E."/>
            <person name="Shapiro H."/>
            <person name="Lucas S."/>
            <person name="Glavina del Rio T."/>
            <person name="Pitluck S."/>
            <person name="Rokhsar D."/>
            <person name="Bowler C."/>
        </authorList>
    </citation>
    <scope>GENOME REANNOTATION</scope>
    <source>
        <strain evidence="3">CCAP 1055/1</strain>
    </source>
</reference>
<evidence type="ECO:0000313" key="2">
    <source>
        <dbReference type="EMBL" id="EEC50751.1"/>
    </source>
</evidence>
<keyword evidence="1" id="KW-0175">Coiled coil</keyword>
<dbReference type="PANTHER" id="PTHR37067">
    <property type="entry name" value="PX DOMAIN-CONTAINING PROTEIN"/>
    <property type="match status" value="1"/>
</dbReference>
<protein>
    <submittedName>
        <fullName evidence="2">Uncharacterized protein</fullName>
    </submittedName>
</protein>
<evidence type="ECO:0000313" key="3">
    <source>
        <dbReference type="Proteomes" id="UP000000759"/>
    </source>
</evidence>
<dbReference type="EMBL" id="CM000606">
    <property type="protein sequence ID" value="EEC50751.1"/>
    <property type="molecule type" value="Genomic_DNA"/>
</dbReference>
<dbReference type="PaxDb" id="2850-Phatr32645"/>
<dbReference type="HOGENOM" id="CLU_1153619_0_0_1"/>
<dbReference type="Proteomes" id="UP000000759">
    <property type="component" value="Chromosome 2"/>
</dbReference>
<keyword evidence="3" id="KW-1185">Reference proteome</keyword>
<dbReference type="PANTHER" id="PTHR37067:SF3">
    <property type="entry name" value="PX DOMAIN-CONTAINING PROTEIN"/>
    <property type="match status" value="1"/>
</dbReference>
<dbReference type="InParanoid" id="B7FS84"/>
<dbReference type="eggNOG" id="ENOG502SZMK">
    <property type="taxonomic scope" value="Eukaryota"/>
</dbReference>
<sequence length="241" mass="27623">MPSSASPYKRGLTFQPKHQLEYGLRITARSGPEGKASTVHCKFCHFFEREQVAGKKRRTIEHEKVFVTGCFIPFQYRQHLLTQHLTRWEAYKTLSISEKKVYFCADDPDVVDYEDEMPEEERAVTYNDLYPALPNVGMAGTENATANPGDDALLQASIADEKKRKRLFEVGALSVDHYARARVYRRQIEDERFRGGHSAPPWAVAMQNQLIGLTKKLGKRLDAMEERLEVIEDALQQTNDD</sequence>
<dbReference type="OrthoDB" id="160518at2759"/>
<dbReference type="KEGG" id="pti:PHATRDRAFT_32645"/>